<evidence type="ECO:0000256" key="1">
    <source>
        <dbReference type="SAM" id="MobiDB-lite"/>
    </source>
</evidence>
<feature type="compositionally biased region" description="Basic and acidic residues" evidence="1">
    <location>
        <begin position="49"/>
        <end position="63"/>
    </location>
</feature>
<protein>
    <submittedName>
        <fullName evidence="2">Uncharacterized protein</fullName>
    </submittedName>
</protein>
<feature type="region of interest" description="Disordered" evidence="1">
    <location>
        <begin position="49"/>
        <end position="78"/>
    </location>
</feature>
<dbReference type="EMBL" id="CAKOAT010868487">
    <property type="protein sequence ID" value="CAH8389997.1"/>
    <property type="molecule type" value="Genomic_DNA"/>
</dbReference>
<dbReference type="AlphaFoldDB" id="A0ABC8M4A0"/>
<dbReference type="Proteomes" id="UP001642260">
    <property type="component" value="Unassembled WGS sequence"/>
</dbReference>
<name>A0ABC8M4A0_ERUVS</name>
<evidence type="ECO:0000313" key="3">
    <source>
        <dbReference type="Proteomes" id="UP001642260"/>
    </source>
</evidence>
<proteinExistence type="predicted"/>
<keyword evidence="3" id="KW-1185">Reference proteome</keyword>
<reference evidence="2 3" key="1">
    <citation type="submission" date="2022-03" db="EMBL/GenBank/DDBJ databases">
        <authorList>
            <person name="Macdonald S."/>
            <person name="Ahmed S."/>
            <person name="Newling K."/>
        </authorList>
    </citation>
    <scope>NUCLEOTIDE SEQUENCE [LARGE SCALE GENOMIC DNA]</scope>
</reference>
<comment type="caution">
    <text evidence="2">The sequence shown here is derived from an EMBL/GenBank/DDBJ whole genome shotgun (WGS) entry which is preliminary data.</text>
</comment>
<sequence length="78" mass="8775">MTSYEAEPKFVLITSINPKVVGGEALYVAKADKRKVKYEKTMKAYNKKLKEGPKEGEEFDKSVSEVSEEANADNRSDE</sequence>
<feature type="non-terminal residue" evidence="2">
    <location>
        <position position="78"/>
    </location>
</feature>
<accession>A0ABC8M4A0</accession>
<organism evidence="2 3">
    <name type="scientific">Eruca vesicaria subsp. sativa</name>
    <name type="common">Garden rocket</name>
    <name type="synonym">Eruca sativa</name>
    <dbReference type="NCBI Taxonomy" id="29727"/>
    <lineage>
        <taxon>Eukaryota</taxon>
        <taxon>Viridiplantae</taxon>
        <taxon>Streptophyta</taxon>
        <taxon>Embryophyta</taxon>
        <taxon>Tracheophyta</taxon>
        <taxon>Spermatophyta</taxon>
        <taxon>Magnoliopsida</taxon>
        <taxon>eudicotyledons</taxon>
        <taxon>Gunneridae</taxon>
        <taxon>Pentapetalae</taxon>
        <taxon>rosids</taxon>
        <taxon>malvids</taxon>
        <taxon>Brassicales</taxon>
        <taxon>Brassicaceae</taxon>
        <taxon>Brassiceae</taxon>
        <taxon>Eruca</taxon>
    </lineage>
</organism>
<evidence type="ECO:0000313" key="2">
    <source>
        <dbReference type="EMBL" id="CAH8389997.1"/>
    </source>
</evidence>
<gene>
    <name evidence="2" type="ORF">ERUC_LOCUS42480</name>
</gene>